<reference evidence="2" key="2">
    <citation type="submission" date="2025-09" db="UniProtKB">
        <authorList>
            <consortium name="Ensembl"/>
        </authorList>
    </citation>
    <scope>IDENTIFICATION</scope>
</reference>
<accession>A0A8B9PTG6</accession>
<dbReference type="PROSITE" id="PS50835">
    <property type="entry name" value="IG_LIKE"/>
    <property type="match status" value="1"/>
</dbReference>
<proteinExistence type="predicted"/>
<dbReference type="AlphaFoldDB" id="A0A8B9PTG6"/>
<reference evidence="2" key="1">
    <citation type="submission" date="2025-08" db="UniProtKB">
        <authorList>
            <consortium name="Ensembl"/>
        </authorList>
    </citation>
    <scope>IDENTIFICATION</scope>
</reference>
<dbReference type="Proteomes" id="UP000694424">
    <property type="component" value="Unplaced"/>
</dbReference>
<dbReference type="InterPro" id="IPR007110">
    <property type="entry name" value="Ig-like_dom"/>
</dbReference>
<evidence type="ECO:0000313" key="2">
    <source>
        <dbReference type="Ensembl" id="ENSAOWP00000011564.1"/>
    </source>
</evidence>
<dbReference type="InterPro" id="IPR013783">
    <property type="entry name" value="Ig-like_fold"/>
</dbReference>
<evidence type="ECO:0000313" key="3">
    <source>
        <dbReference type="Proteomes" id="UP000694424"/>
    </source>
</evidence>
<keyword evidence="3" id="KW-1185">Reference proteome</keyword>
<evidence type="ECO:0000259" key="1">
    <source>
        <dbReference type="PROSITE" id="PS50835"/>
    </source>
</evidence>
<organism evidence="2 3">
    <name type="scientific">Apteryx owenii</name>
    <name type="common">Little spotted kiwi</name>
    <dbReference type="NCBI Taxonomy" id="8824"/>
    <lineage>
        <taxon>Eukaryota</taxon>
        <taxon>Metazoa</taxon>
        <taxon>Chordata</taxon>
        <taxon>Craniata</taxon>
        <taxon>Vertebrata</taxon>
        <taxon>Euteleostomi</taxon>
        <taxon>Archelosauria</taxon>
        <taxon>Archosauria</taxon>
        <taxon>Dinosauria</taxon>
        <taxon>Saurischia</taxon>
        <taxon>Theropoda</taxon>
        <taxon>Coelurosauria</taxon>
        <taxon>Aves</taxon>
        <taxon>Palaeognathae</taxon>
        <taxon>Apterygiformes</taxon>
        <taxon>Apterygidae</taxon>
        <taxon>Apteryx</taxon>
    </lineage>
</organism>
<dbReference type="InterPro" id="IPR036179">
    <property type="entry name" value="Ig-like_dom_sf"/>
</dbReference>
<name>A0A8B9PTG6_APTOW</name>
<dbReference type="SUPFAM" id="SSF48726">
    <property type="entry name" value="Immunoglobulin"/>
    <property type="match status" value="1"/>
</dbReference>
<sequence length="96" mass="10344">ARGFPHGTLHSLTPRSLAPLSPSAGSLVQPITCSGSSSCYYSLWYVYNNNQTPLNILVLLSALLSHSTAPLFIPGVQAEDEALYYCAGMNHFLSGW</sequence>
<dbReference type="Gene3D" id="2.60.40.10">
    <property type="entry name" value="Immunoglobulins"/>
    <property type="match status" value="1"/>
</dbReference>
<feature type="domain" description="Ig-like" evidence="1">
    <location>
        <begin position="5"/>
        <end position="96"/>
    </location>
</feature>
<dbReference type="Ensembl" id="ENSAOWT00000013165.1">
    <property type="protein sequence ID" value="ENSAOWP00000011564.1"/>
    <property type="gene ID" value="ENSAOWG00000007952.1"/>
</dbReference>
<protein>
    <recommendedName>
        <fullName evidence="1">Ig-like domain-containing protein</fullName>
    </recommendedName>
</protein>